<reference evidence="1" key="1">
    <citation type="submission" date="2019-09" db="EMBL/GenBank/DDBJ databases">
        <title>Draft genome information of white flower Hibiscus syriacus.</title>
        <authorList>
            <person name="Kim Y.-M."/>
        </authorList>
    </citation>
    <scope>NUCLEOTIDE SEQUENCE [LARGE SCALE GENOMIC DNA]</scope>
    <source>
        <strain evidence="1">YM2019G1</strain>
    </source>
</reference>
<comment type="caution">
    <text evidence="1">The sequence shown here is derived from an EMBL/GenBank/DDBJ whole genome shotgun (WGS) entry which is preliminary data.</text>
</comment>
<dbReference type="PANTHER" id="PTHR11941:SF84">
    <property type="entry name" value="ENOYL-COA DELTA ISOMERASE 1, PEROXISOMAL"/>
    <property type="match status" value="1"/>
</dbReference>
<dbReference type="GO" id="GO:0005777">
    <property type="term" value="C:peroxisome"/>
    <property type="evidence" value="ECO:0007669"/>
    <property type="project" value="TreeGrafter"/>
</dbReference>
<name>A0A6A3BD44_HIBSY</name>
<dbReference type="AlphaFoldDB" id="A0A6A3BD44"/>
<dbReference type="Proteomes" id="UP000436088">
    <property type="component" value="Unassembled WGS sequence"/>
</dbReference>
<dbReference type="EMBL" id="VEPZ02000875">
    <property type="protein sequence ID" value="KAE8713921.1"/>
    <property type="molecule type" value="Genomic_DNA"/>
</dbReference>
<dbReference type="GO" id="GO:0004165">
    <property type="term" value="F:delta(3)-delta(2)-enoyl-CoA isomerase activity"/>
    <property type="evidence" value="ECO:0007669"/>
    <property type="project" value="TreeGrafter"/>
</dbReference>
<accession>A0A6A3BD44</accession>
<evidence type="ECO:0000313" key="1">
    <source>
        <dbReference type="EMBL" id="KAE8713921.1"/>
    </source>
</evidence>
<dbReference type="CDD" id="cd06558">
    <property type="entry name" value="crotonase-like"/>
    <property type="match status" value="1"/>
</dbReference>
<dbReference type="SUPFAM" id="SSF52096">
    <property type="entry name" value="ClpP/crotonase"/>
    <property type="match status" value="2"/>
</dbReference>
<dbReference type="PANTHER" id="PTHR11941">
    <property type="entry name" value="ENOYL-COA HYDRATASE-RELATED"/>
    <property type="match status" value="1"/>
</dbReference>
<dbReference type="GO" id="GO:0006635">
    <property type="term" value="P:fatty acid beta-oxidation"/>
    <property type="evidence" value="ECO:0007669"/>
    <property type="project" value="TreeGrafter"/>
</dbReference>
<gene>
    <name evidence="1" type="ORF">F3Y22_tig00110204pilonHSYRG00245</name>
</gene>
<evidence type="ECO:0000313" key="2">
    <source>
        <dbReference type="Proteomes" id="UP000436088"/>
    </source>
</evidence>
<dbReference type="InterPro" id="IPR029045">
    <property type="entry name" value="ClpP/crotonase-like_dom_sf"/>
</dbReference>
<proteinExistence type="predicted"/>
<organism evidence="1 2">
    <name type="scientific">Hibiscus syriacus</name>
    <name type="common">Rose of Sharon</name>
    <dbReference type="NCBI Taxonomy" id="106335"/>
    <lineage>
        <taxon>Eukaryota</taxon>
        <taxon>Viridiplantae</taxon>
        <taxon>Streptophyta</taxon>
        <taxon>Embryophyta</taxon>
        <taxon>Tracheophyta</taxon>
        <taxon>Spermatophyta</taxon>
        <taxon>Magnoliopsida</taxon>
        <taxon>eudicotyledons</taxon>
        <taxon>Gunneridae</taxon>
        <taxon>Pentapetalae</taxon>
        <taxon>rosids</taxon>
        <taxon>malvids</taxon>
        <taxon>Malvales</taxon>
        <taxon>Malvaceae</taxon>
        <taxon>Malvoideae</taxon>
        <taxon>Hibiscus</taxon>
    </lineage>
</organism>
<keyword evidence="2" id="KW-1185">Reference proteome</keyword>
<protein>
    <submittedName>
        <fullName evidence="1">Zinc knuckle family protein isoform 1</fullName>
    </submittedName>
</protein>
<sequence length="267" mass="29553">MPAPEVGSSSAVNYLEYFRGHVLDEILVKKVGQAKHRRRRAEDIRQAKHRLNPTRVDAIRSALNRIRSDSNSLSGSVLITTAHGKFFSNGYDLAWAGSSPEKIRLLSSKLRDLVADLISFPMPTSPPSLARPGSSPTAMISPGQALHPKRSVCAAGMIFALCHDYAVMRKDRGFVYMSEMDIGLKISAWFMAVISCKIGDARVRRNVVLGARKLNGGASCGERNYRRCVRDGGEDSEGALELGEKLVRKGNGQVYNENRKQLYKDFR</sequence>
<dbReference type="Gene3D" id="3.90.226.10">
    <property type="entry name" value="2-enoyl-CoA Hydratase, Chain A, domain 1"/>
    <property type="match status" value="1"/>
</dbReference>